<protein>
    <submittedName>
        <fullName evidence="1">3485_t:CDS:1</fullName>
    </submittedName>
</protein>
<accession>A0ACA9RL76</accession>
<dbReference type="Proteomes" id="UP000789920">
    <property type="component" value="Unassembled WGS sequence"/>
</dbReference>
<name>A0ACA9RL76_9GLOM</name>
<keyword evidence="2" id="KW-1185">Reference proteome</keyword>
<organism evidence="1 2">
    <name type="scientific">Racocetra persica</name>
    <dbReference type="NCBI Taxonomy" id="160502"/>
    <lineage>
        <taxon>Eukaryota</taxon>
        <taxon>Fungi</taxon>
        <taxon>Fungi incertae sedis</taxon>
        <taxon>Mucoromycota</taxon>
        <taxon>Glomeromycotina</taxon>
        <taxon>Glomeromycetes</taxon>
        <taxon>Diversisporales</taxon>
        <taxon>Gigasporaceae</taxon>
        <taxon>Racocetra</taxon>
    </lineage>
</organism>
<proteinExistence type="predicted"/>
<gene>
    <name evidence="1" type="ORF">RPERSI_LOCUS20718</name>
</gene>
<sequence length="49" mass="5606">MCIVEFTEASSESPDEYLKVEIVDDNASYNLRSVSKKKREDSIGELNEH</sequence>
<reference evidence="1" key="1">
    <citation type="submission" date="2021-06" db="EMBL/GenBank/DDBJ databases">
        <authorList>
            <person name="Kallberg Y."/>
            <person name="Tangrot J."/>
            <person name="Rosling A."/>
        </authorList>
    </citation>
    <scope>NUCLEOTIDE SEQUENCE</scope>
    <source>
        <strain evidence="1">MA461A</strain>
    </source>
</reference>
<dbReference type="EMBL" id="CAJVQC010059085">
    <property type="protein sequence ID" value="CAG8799422.1"/>
    <property type="molecule type" value="Genomic_DNA"/>
</dbReference>
<evidence type="ECO:0000313" key="1">
    <source>
        <dbReference type="EMBL" id="CAG8799422.1"/>
    </source>
</evidence>
<comment type="caution">
    <text evidence="1">The sequence shown here is derived from an EMBL/GenBank/DDBJ whole genome shotgun (WGS) entry which is preliminary data.</text>
</comment>
<evidence type="ECO:0000313" key="2">
    <source>
        <dbReference type="Proteomes" id="UP000789920"/>
    </source>
</evidence>
<feature type="non-terminal residue" evidence="1">
    <location>
        <position position="49"/>
    </location>
</feature>